<feature type="non-terminal residue" evidence="1">
    <location>
        <position position="1"/>
    </location>
</feature>
<proteinExistence type="predicted"/>
<accession>X1GWZ1</accession>
<dbReference type="EMBL" id="BARU01013496">
    <property type="protein sequence ID" value="GAH37503.1"/>
    <property type="molecule type" value="Genomic_DNA"/>
</dbReference>
<comment type="caution">
    <text evidence="1">The sequence shown here is derived from an EMBL/GenBank/DDBJ whole genome shotgun (WGS) entry which is preliminary data.</text>
</comment>
<protein>
    <submittedName>
        <fullName evidence="1">Uncharacterized protein</fullName>
    </submittedName>
</protein>
<evidence type="ECO:0000313" key="1">
    <source>
        <dbReference type="EMBL" id="GAH37503.1"/>
    </source>
</evidence>
<name>X1GWZ1_9ZZZZ</name>
<dbReference type="AlphaFoldDB" id="X1GWZ1"/>
<sequence length="30" mass="3502">HLLIVIKNPRRRRAKCEVLTLDAHPLPIKT</sequence>
<reference evidence="1" key="1">
    <citation type="journal article" date="2014" name="Front. Microbiol.">
        <title>High frequency of phylogenetically diverse reductive dehalogenase-homologous genes in deep subseafloor sedimentary metagenomes.</title>
        <authorList>
            <person name="Kawai M."/>
            <person name="Futagami T."/>
            <person name="Toyoda A."/>
            <person name="Takaki Y."/>
            <person name="Nishi S."/>
            <person name="Hori S."/>
            <person name="Arai W."/>
            <person name="Tsubouchi T."/>
            <person name="Morono Y."/>
            <person name="Uchiyama I."/>
            <person name="Ito T."/>
            <person name="Fujiyama A."/>
            <person name="Inagaki F."/>
            <person name="Takami H."/>
        </authorList>
    </citation>
    <scope>NUCLEOTIDE SEQUENCE</scope>
    <source>
        <strain evidence="1">Expedition CK06-06</strain>
    </source>
</reference>
<organism evidence="1">
    <name type="scientific">marine sediment metagenome</name>
    <dbReference type="NCBI Taxonomy" id="412755"/>
    <lineage>
        <taxon>unclassified sequences</taxon>
        <taxon>metagenomes</taxon>
        <taxon>ecological metagenomes</taxon>
    </lineage>
</organism>
<gene>
    <name evidence="1" type="ORF">S03H2_24338</name>
</gene>